<keyword evidence="5 11" id="KW-0812">Transmembrane</keyword>
<keyword evidence="8 9" id="KW-0975">Bacterial flagellum</keyword>
<evidence type="ECO:0000313" key="15">
    <source>
        <dbReference type="Proteomes" id="UP000198520"/>
    </source>
</evidence>
<accession>A0A1I2GQE3</accession>
<reference evidence="15" key="1">
    <citation type="submission" date="2016-10" db="EMBL/GenBank/DDBJ databases">
        <authorList>
            <person name="Varghese N."/>
            <person name="Submissions S."/>
        </authorList>
    </citation>
    <scope>NUCLEOTIDE SEQUENCE [LARGE SCALE GENOMIC DNA]</scope>
    <source>
        <strain evidence="15">DSM 19083</strain>
    </source>
</reference>
<evidence type="ECO:0000313" key="14">
    <source>
        <dbReference type="EMBL" id="SFF19260.1"/>
    </source>
</evidence>
<keyword evidence="14" id="KW-0282">Flagellum</keyword>
<evidence type="ECO:0000256" key="7">
    <source>
        <dbReference type="ARBA" id="ARBA00023136"/>
    </source>
</evidence>
<feature type="domain" description="Flagellar M-ring C-terminal" evidence="13">
    <location>
        <begin position="251"/>
        <end position="398"/>
    </location>
</feature>
<dbReference type="GO" id="GO:0005886">
    <property type="term" value="C:plasma membrane"/>
    <property type="evidence" value="ECO:0007669"/>
    <property type="project" value="UniProtKB-SubCell"/>
</dbReference>
<feature type="domain" description="Flagellar M-ring N-terminal" evidence="12">
    <location>
        <begin position="46"/>
        <end position="220"/>
    </location>
</feature>
<dbReference type="EMBL" id="FONZ01000003">
    <property type="protein sequence ID" value="SFF19260.1"/>
    <property type="molecule type" value="Genomic_DNA"/>
</dbReference>
<dbReference type="OrthoDB" id="9807026at2"/>
<dbReference type="PANTHER" id="PTHR30046">
    <property type="entry name" value="FLAGELLAR M-RING PROTEIN"/>
    <property type="match status" value="1"/>
</dbReference>
<evidence type="ECO:0000259" key="12">
    <source>
        <dbReference type="Pfam" id="PF01514"/>
    </source>
</evidence>
<dbReference type="Pfam" id="PF08345">
    <property type="entry name" value="YscJ_FliF_C"/>
    <property type="match status" value="1"/>
</dbReference>
<feature type="region of interest" description="Disordered" evidence="10">
    <location>
        <begin position="295"/>
        <end position="329"/>
    </location>
</feature>
<dbReference type="GO" id="GO:0003774">
    <property type="term" value="F:cytoskeletal motor activity"/>
    <property type="evidence" value="ECO:0007669"/>
    <property type="project" value="InterPro"/>
</dbReference>
<keyword evidence="4" id="KW-1003">Cell membrane</keyword>
<feature type="transmembrane region" description="Helical" evidence="11">
    <location>
        <begin position="425"/>
        <end position="447"/>
    </location>
</feature>
<dbReference type="InterPro" id="IPR045851">
    <property type="entry name" value="AMP-bd_C_sf"/>
</dbReference>
<comment type="function">
    <text evidence="9">The M ring may be actively involved in energy transduction.</text>
</comment>
<comment type="subcellular location">
    <subcellularLocation>
        <location evidence="1 9">Bacterial flagellum basal body</location>
    </subcellularLocation>
    <subcellularLocation>
        <location evidence="2">Cell membrane</location>
        <topology evidence="2">Multi-pass membrane protein</topology>
    </subcellularLocation>
</comment>
<evidence type="ECO:0000256" key="6">
    <source>
        <dbReference type="ARBA" id="ARBA00022989"/>
    </source>
</evidence>
<evidence type="ECO:0000256" key="2">
    <source>
        <dbReference type="ARBA" id="ARBA00004651"/>
    </source>
</evidence>
<comment type="similarity">
    <text evidence="3 9">Belongs to the FliF family.</text>
</comment>
<keyword evidence="14" id="KW-0966">Cell projection</keyword>
<keyword evidence="14" id="KW-0969">Cilium</keyword>
<gene>
    <name evidence="14" type="ORF">SAMN04488035_1897</name>
</gene>
<dbReference type="AlphaFoldDB" id="A0A1I2GQE3"/>
<evidence type="ECO:0000256" key="3">
    <source>
        <dbReference type="ARBA" id="ARBA00007971"/>
    </source>
</evidence>
<proteinExistence type="inferred from homology"/>
<evidence type="ECO:0000256" key="9">
    <source>
        <dbReference type="PIRNR" id="PIRNR004862"/>
    </source>
</evidence>
<dbReference type="Proteomes" id="UP000198520">
    <property type="component" value="Unassembled WGS sequence"/>
</dbReference>
<dbReference type="PRINTS" id="PR01009">
    <property type="entry name" value="FLGMRINGFLIF"/>
</dbReference>
<dbReference type="GO" id="GO:0071973">
    <property type="term" value="P:bacterial-type flagellum-dependent cell motility"/>
    <property type="evidence" value="ECO:0007669"/>
    <property type="project" value="InterPro"/>
</dbReference>
<protein>
    <recommendedName>
        <fullName evidence="9">Flagellar M-ring protein</fullName>
    </recommendedName>
</protein>
<dbReference type="Gene3D" id="3.30.300.30">
    <property type="match status" value="1"/>
</dbReference>
<feature type="transmembrane region" description="Helical" evidence="11">
    <location>
        <begin position="26"/>
        <end position="46"/>
    </location>
</feature>
<keyword evidence="7 11" id="KW-0472">Membrane</keyword>
<evidence type="ECO:0000256" key="4">
    <source>
        <dbReference type="ARBA" id="ARBA00022475"/>
    </source>
</evidence>
<dbReference type="STRING" id="285351.SAMN04488035_1897"/>
<dbReference type="GO" id="GO:0009431">
    <property type="term" value="C:bacterial-type flagellum basal body, MS ring"/>
    <property type="evidence" value="ECO:0007669"/>
    <property type="project" value="InterPro"/>
</dbReference>
<evidence type="ECO:0000256" key="1">
    <source>
        <dbReference type="ARBA" id="ARBA00004117"/>
    </source>
</evidence>
<evidence type="ECO:0000256" key="10">
    <source>
        <dbReference type="SAM" id="MobiDB-lite"/>
    </source>
</evidence>
<dbReference type="Pfam" id="PF01514">
    <property type="entry name" value="YscJ_FliF"/>
    <property type="match status" value="1"/>
</dbReference>
<keyword evidence="15" id="KW-1185">Reference proteome</keyword>
<dbReference type="PIRSF" id="PIRSF004862">
    <property type="entry name" value="FliF"/>
    <property type="match status" value="1"/>
</dbReference>
<evidence type="ECO:0000256" key="8">
    <source>
        <dbReference type="ARBA" id="ARBA00023143"/>
    </source>
</evidence>
<evidence type="ECO:0000256" key="11">
    <source>
        <dbReference type="SAM" id="Phobius"/>
    </source>
</evidence>
<dbReference type="InterPro" id="IPR043427">
    <property type="entry name" value="YscJ/FliF"/>
</dbReference>
<dbReference type="NCBIfam" id="TIGR00206">
    <property type="entry name" value="fliF"/>
    <property type="match status" value="1"/>
</dbReference>
<evidence type="ECO:0000259" key="13">
    <source>
        <dbReference type="Pfam" id="PF08345"/>
    </source>
</evidence>
<name>A0A1I2GQE3_9MICO</name>
<dbReference type="RefSeq" id="WP_093377813.1">
    <property type="nucleotide sequence ID" value="NZ_BNAN01000003.1"/>
</dbReference>
<dbReference type="PANTHER" id="PTHR30046:SF0">
    <property type="entry name" value="FLAGELLAR M-RING PROTEIN"/>
    <property type="match status" value="1"/>
</dbReference>
<organism evidence="14 15">
    <name type="scientific">Flavimobilis marinus</name>
    <dbReference type="NCBI Taxonomy" id="285351"/>
    <lineage>
        <taxon>Bacteria</taxon>
        <taxon>Bacillati</taxon>
        <taxon>Actinomycetota</taxon>
        <taxon>Actinomycetes</taxon>
        <taxon>Micrococcales</taxon>
        <taxon>Jonesiaceae</taxon>
        <taxon>Flavimobilis</taxon>
    </lineage>
</organism>
<evidence type="ECO:0000256" key="5">
    <source>
        <dbReference type="ARBA" id="ARBA00022692"/>
    </source>
</evidence>
<dbReference type="InterPro" id="IPR013556">
    <property type="entry name" value="Flag_M-ring_C"/>
</dbReference>
<dbReference type="InterPro" id="IPR006182">
    <property type="entry name" value="FliF_N_dom"/>
</dbReference>
<sequence>MPRQITSAFGKLGAAIREFTVAQRTLALIGLAVLVLVAVTLSTWMAKPSYSPLYTGLAATDASAIVEQLDAEGVPYELADGGSSVMVPQGDVYRMRLATAAAGLPGASEGGYSLLDEMGMSSSEFQQDVTYKRAMEGELAKTIGAVQGVRAASVQLALPEQTVFVDEKQDPTASVFVELGNGSSLSDDQVQSIVHLVSASIEGMATTDVAVIDSTGTVLSAVGGTAGTSGGSNKQTMAYEDRVASSIQGMLEPIVGIGNAVVSVTAELDFDQTQRTSEEFAYPEEIPALNESTTTEAYEGTGGGGAGVLGPDNIAVPENGDGAGSYENESATRNNALNKVTEVVQTAPGTVRRQSVSVAISQEAGAALNMNDVQAMVAAAAGIDAARGDVVTVNRLQFSNASADAAQVALADARAAAEAERQSELIRTGVIAGAALLGLIIIAILAARARKEKRLEREALDIGDLNAIEAGPSVTALALEAVEEAEEALALEAPVEKDADQVEAERKRADVGALVDDEPDQVAQMLRAWMEPGVRS</sequence>
<keyword evidence="6 11" id="KW-1133">Transmembrane helix</keyword>
<dbReference type="InterPro" id="IPR000067">
    <property type="entry name" value="FlgMring_FliF"/>
</dbReference>